<reference evidence="3 4" key="1">
    <citation type="submission" date="2016-07" db="EMBL/GenBank/DDBJ databases">
        <title>Pervasive Adenine N6-methylation of Active Genes in Fungi.</title>
        <authorList>
            <consortium name="DOE Joint Genome Institute"/>
            <person name="Mondo S.J."/>
            <person name="Dannebaum R.O."/>
            <person name="Kuo R.C."/>
            <person name="Labutti K."/>
            <person name="Haridas S."/>
            <person name="Kuo A."/>
            <person name="Salamov A."/>
            <person name="Ahrendt S.R."/>
            <person name="Lipzen A."/>
            <person name="Sullivan W."/>
            <person name="Andreopoulos W.B."/>
            <person name="Clum A."/>
            <person name="Lindquist E."/>
            <person name="Daum C."/>
            <person name="Ramamoorthy G.K."/>
            <person name="Gryganskyi A."/>
            <person name="Culley D."/>
            <person name="Magnuson J.K."/>
            <person name="James T.Y."/>
            <person name="O'Malley M.A."/>
            <person name="Stajich J.E."/>
            <person name="Spatafora J.W."/>
            <person name="Visel A."/>
            <person name="Grigoriev I.V."/>
        </authorList>
    </citation>
    <scope>NUCLEOTIDE SEQUENCE [LARGE SCALE GENOMIC DNA]</scope>
    <source>
        <strain evidence="3 4">CBS 129021</strain>
    </source>
</reference>
<dbReference type="InterPro" id="IPR015421">
    <property type="entry name" value="PyrdxlP-dep_Trfase_major"/>
</dbReference>
<keyword evidence="3" id="KW-0808">Transferase</keyword>
<gene>
    <name evidence="3" type="ORF">BCR38DRAFT_460029</name>
</gene>
<dbReference type="Proteomes" id="UP000193689">
    <property type="component" value="Unassembled WGS sequence"/>
</dbReference>
<dbReference type="OrthoDB" id="2161780at2759"/>
<dbReference type="GO" id="GO:0016831">
    <property type="term" value="F:carboxy-lyase activity"/>
    <property type="evidence" value="ECO:0007669"/>
    <property type="project" value="UniProtKB-KW"/>
</dbReference>
<comment type="caution">
    <text evidence="3">The sequence shown here is derived from an EMBL/GenBank/DDBJ whole genome shotgun (WGS) entry which is preliminary data.</text>
</comment>
<dbReference type="AlphaFoldDB" id="A0A1Y2DLE5"/>
<dbReference type="InParanoid" id="A0A1Y2DLE5"/>
<keyword evidence="2" id="KW-0456">Lyase</keyword>
<dbReference type="InterPro" id="IPR051151">
    <property type="entry name" value="Group_II_Decarboxylase"/>
</dbReference>
<dbReference type="Gene3D" id="3.40.640.10">
    <property type="entry name" value="Type I PLP-dependent aspartate aminotransferase-like (Major domain)"/>
    <property type="match status" value="2"/>
</dbReference>
<dbReference type="InterPro" id="IPR015424">
    <property type="entry name" value="PyrdxlP-dep_Trfase"/>
</dbReference>
<comment type="similarity">
    <text evidence="1">Belongs to the group II decarboxylase family.</text>
</comment>
<evidence type="ECO:0000256" key="1">
    <source>
        <dbReference type="ARBA" id="ARBA00009533"/>
    </source>
</evidence>
<accession>A0A1Y2DLE5</accession>
<dbReference type="PANTHER" id="PTHR46101">
    <property type="match status" value="1"/>
</dbReference>
<protein>
    <submittedName>
        <fullName evidence="3">Pyridoxal phosphate-dependent transferase</fullName>
    </submittedName>
</protein>
<dbReference type="GO" id="GO:0016740">
    <property type="term" value="F:transferase activity"/>
    <property type="evidence" value="ECO:0007669"/>
    <property type="project" value="UniProtKB-KW"/>
</dbReference>
<dbReference type="RefSeq" id="XP_040712496.1">
    <property type="nucleotide sequence ID" value="XM_040862363.1"/>
</dbReference>
<evidence type="ECO:0000313" key="4">
    <source>
        <dbReference type="Proteomes" id="UP000193689"/>
    </source>
</evidence>
<dbReference type="PANTHER" id="PTHR46101:SF2">
    <property type="entry name" value="SERINE DECARBOXYLASE"/>
    <property type="match status" value="1"/>
</dbReference>
<proteinExistence type="inferred from homology"/>
<sequence length="1000" mass="111813">MTLSLPFSSHKEMAHKVPFIYDSDLEEQADDASKDVSVTYTISESSEDNIIISTFRDSRSQWIDDPIISQWREPSHKIYSVLSEVNNLYKSWKSRLPRPFSPSTDALWISTAQFVAEAGLPWHSNQINMPGEIDTSWPFHFKSFETDVIKAKGARVGDANATGYVCNLDEANLYCIRALQQELREKCSTLRPLLLYDHFEEGILKSAETIFGLEFHRVSLSRSKKEIYEILLKLTRKGHRAVIFAAILANNHGECDDLNFICEISESFPLILHIDASRNFDYITTMSDSERRRLGIERLKLGVKPVDQPLRSHDGSIVVSTISAGGANHTSPAPVVALKPARLGSTHGRVAYTRASDSTLAGSRDALAPLMVALQEIRFGELGFRDIYEHCSSMRNILLCALQSQGLEAVAPAYSLDIIVKDCSNKEIAVLSGFGGVSTGNSVVLLTIQPSVTELNIETLIASLSSATQYQISETKPKLNRDFSMIYSIPQSLVYELKNTVQSWKVATRSAAGYPFHMGSYSALGPVIGRFLELEMPNDWIHSKGHEILATRMKMFGLAEPRQRADFTGTFTNGSTMGNRVGIHTALSHFPDAHVYFSAESHYSVAKTLRDCDALTNRWSDRGPRFSQIPQNADGSMLVEALMRKALIDREQCWQLREEYRMILFANMGTTFAGARDNLRRIRQSLAGVGIEISYIHMDGALNFGFNNCGITLGPPATEDANGMPAVQGVTLSHHKAMGNMVSGEVICYRPSNHLATLGSSVDPRAIFETWLYGLVYSSHDMAVMFRHCQANAEHLESGLRRLGVVTKRNPGSIITVLERPPAWIIEEFSLRPEGGWVHFIIMPHISRETVDLFIDRIASVDRQCHIAFCYVTPLLSAVMERSTGLRRVQCQQPMATRIARIHKFLIVADRGEIGATIEASLGSALTVVVVDEQDQLQAVFLAESTRDRSVRYGPILLSSKYCHLDNLILDVARQLMGFMARHMDAKLRTDDRRDRVYWF</sequence>
<keyword evidence="4" id="KW-1185">Reference proteome</keyword>
<evidence type="ECO:0000256" key="2">
    <source>
        <dbReference type="ARBA" id="ARBA00022793"/>
    </source>
</evidence>
<name>A0A1Y2DLE5_9PEZI</name>
<keyword evidence="2" id="KW-0210">Decarboxylase</keyword>
<dbReference type="STRING" id="1141098.A0A1Y2DLE5"/>
<evidence type="ECO:0000313" key="3">
    <source>
        <dbReference type="EMBL" id="ORY60062.1"/>
    </source>
</evidence>
<organism evidence="3 4">
    <name type="scientific">Pseudomassariella vexata</name>
    <dbReference type="NCBI Taxonomy" id="1141098"/>
    <lineage>
        <taxon>Eukaryota</taxon>
        <taxon>Fungi</taxon>
        <taxon>Dikarya</taxon>
        <taxon>Ascomycota</taxon>
        <taxon>Pezizomycotina</taxon>
        <taxon>Sordariomycetes</taxon>
        <taxon>Xylariomycetidae</taxon>
        <taxon>Amphisphaeriales</taxon>
        <taxon>Pseudomassariaceae</taxon>
        <taxon>Pseudomassariella</taxon>
    </lineage>
</organism>
<dbReference type="SUPFAM" id="SSF53383">
    <property type="entry name" value="PLP-dependent transferases"/>
    <property type="match status" value="2"/>
</dbReference>
<dbReference type="EMBL" id="MCFJ01000012">
    <property type="protein sequence ID" value="ORY60062.1"/>
    <property type="molecule type" value="Genomic_DNA"/>
</dbReference>
<dbReference type="GeneID" id="63778575"/>